<dbReference type="OrthoDB" id="4500247at2"/>
<evidence type="ECO:0000313" key="3">
    <source>
        <dbReference type="EMBL" id="EXG80012.1"/>
    </source>
</evidence>
<dbReference type="HOGENOM" id="CLU_010686_18_18_11"/>
<name>A0A010ZS22_9ACTN</name>
<dbReference type="PANTHER" id="PTHR30461">
    <property type="entry name" value="DNA-INVERTASE FROM LAMBDOID PROPHAGE"/>
    <property type="match status" value="1"/>
</dbReference>
<evidence type="ECO:0000313" key="4">
    <source>
        <dbReference type="Proteomes" id="UP000021053"/>
    </source>
</evidence>
<dbReference type="PROSITE" id="PS51736">
    <property type="entry name" value="RECOMBINASES_3"/>
    <property type="match status" value="1"/>
</dbReference>
<dbReference type="SUPFAM" id="SSF53041">
    <property type="entry name" value="Resolvase-like"/>
    <property type="match status" value="1"/>
</dbReference>
<dbReference type="PANTHER" id="PTHR30461:SF23">
    <property type="entry name" value="DNA RECOMBINASE-RELATED"/>
    <property type="match status" value="1"/>
</dbReference>
<proteinExistence type="predicted"/>
<dbReference type="Pfam" id="PF07508">
    <property type="entry name" value="Recombinase"/>
    <property type="match status" value="1"/>
</dbReference>
<evidence type="ECO:0000259" key="2">
    <source>
        <dbReference type="PROSITE" id="PS51737"/>
    </source>
</evidence>
<protein>
    <submittedName>
        <fullName evidence="3">Site-specific recombinase, DNA invertase Pin</fullName>
    </submittedName>
</protein>
<dbReference type="Gene3D" id="3.40.50.1390">
    <property type="entry name" value="Resolvase, N-terminal catalytic domain"/>
    <property type="match status" value="1"/>
</dbReference>
<dbReference type="GO" id="GO:0003677">
    <property type="term" value="F:DNA binding"/>
    <property type="evidence" value="ECO:0007669"/>
    <property type="project" value="InterPro"/>
</dbReference>
<dbReference type="InterPro" id="IPR006119">
    <property type="entry name" value="Resolv_N"/>
</dbReference>
<dbReference type="EMBL" id="JFBT01000001">
    <property type="protein sequence ID" value="EXG80012.1"/>
    <property type="molecule type" value="Genomic_DNA"/>
</dbReference>
<organism evidence="3 4">
    <name type="scientific">Cryptosporangium arvum DSM 44712</name>
    <dbReference type="NCBI Taxonomy" id="927661"/>
    <lineage>
        <taxon>Bacteria</taxon>
        <taxon>Bacillati</taxon>
        <taxon>Actinomycetota</taxon>
        <taxon>Actinomycetes</taxon>
        <taxon>Cryptosporangiales</taxon>
        <taxon>Cryptosporangiaceae</taxon>
        <taxon>Cryptosporangium</taxon>
    </lineage>
</organism>
<reference evidence="3 4" key="1">
    <citation type="submission" date="2013-07" db="EMBL/GenBank/DDBJ databases">
        <authorList>
            <consortium name="DOE Joint Genome Institute"/>
            <person name="Eisen J."/>
            <person name="Huntemann M."/>
            <person name="Han J."/>
            <person name="Chen A."/>
            <person name="Kyrpides N."/>
            <person name="Mavromatis K."/>
            <person name="Markowitz V."/>
            <person name="Palaniappan K."/>
            <person name="Ivanova N."/>
            <person name="Schaumberg A."/>
            <person name="Pati A."/>
            <person name="Liolios K."/>
            <person name="Nordberg H.P."/>
            <person name="Cantor M.N."/>
            <person name="Hua S.X."/>
            <person name="Woyke T."/>
        </authorList>
    </citation>
    <scope>NUCLEOTIDE SEQUENCE [LARGE SCALE GENOMIC DNA]</scope>
    <source>
        <strain evidence="3 4">DSM 44712</strain>
    </source>
</reference>
<dbReference type="InterPro" id="IPR050639">
    <property type="entry name" value="SSR_resolvase"/>
</dbReference>
<dbReference type="AlphaFoldDB" id="A0A010ZS22"/>
<dbReference type="Pfam" id="PF13408">
    <property type="entry name" value="Zn_ribbon_recom"/>
    <property type="match status" value="1"/>
</dbReference>
<dbReference type="InterPro" id="IPR038109">
    <property type="entry name" value="DNA_bind_recomb_sf"/>
</dbReference>
<sequence>MRAAVYTRISDDRRGEELGVERQRQDCYKLAEAEGLTVVALFVDNSRSAYSGKPRPGYQRLLEAIKAGLIDVVLSWDPDRLHRSPAELEHFIALMERHGVGVQTVNAGHWDLSTPSGRLVARQLGAVAKYESEHKAERVRRALEQNAAAGRTHGRPTYGWTRVYDLENGRGRDVVNPAEAAVIRSIADRLIGGDSLRQITADLNSAGTPSPRGGPWAKGMVRALAIRERNAGNRVYRGDVIGKGDWEPILTDHLFEQVKAVLSDPARRTTTGTAAKHLLSGIARCGVCGAVMRSAMNRSVAAYRCSEKSCVARNRRDVDALVTAVVLERLSRPDAADLLNPSRGADQKRAVANAAELQQRLDRAADDYADGKIDSRQLERITARLRPQIDAAEAQARIVDDSPVLAGLAGNAKAAEVWETLTLTRRRAVVAATVNIMIHRARQGARVFDRSSVEITPK</sequence>
<feature type="domain" description="Recombinase" evidence="2">
    <location>
        <begin position="157"/>
        <end position="268"/>
    </location>
</feature>
<dbReference type="InterPro" id="IPR025827">
    <property type="entry name" value="Zn_ribbon_recom_dom"/>
</dbReference>
<dbReference type="CDD" id="cd00338">
    <property type="entry name" value="Ser_Recombinase"/>
    <property type="match status" value="1"/>
</dbReference>
<dbReference type="PROSITE" id="PS51737">
    <property type="entry name" value="RECOMBINASE_DNA_BIND"/>
    <property type="match status" value="1"/>
</dbReference>
<dbReference type="InterPro" id="IPR011109">
    <property type="entry name" value="DNA_bind_recombinase_dom"/>
</dbReference>
<dbReference type="Gene3D" id="3.90.1750.20">
    <property type="entry name" value="Putative Large Serine Recombinase, Chain B, Domain 2"/>
    <property type="match status" value="1"/>
</dbReference>
<dbReference type="GO" id="GO:0000150">
    <property type="term" value="F:DNA strand exchange activity"/>
    <property type="evidence" value="ECO:0007669"/>
    <property type="project" value="InterPro"/>
</dbReference>
<accession>A0A010ZS22</accession>
<gene>
    <name evidence="3" type="ORF">CryarDRAFT_1071</name>
</gene>
<evidence type="ECO:0000259" key="1">
    <source>
        <dbReference type="PROSITE" id="PS51736"/>
    </source>
</evidence>
<dbReference type="Pfam" id="PF00239">
    <property type="entry name" value="Resolvase"/>
    <property type="match status" value="1"/>
</dbReference>
<dbReference type="InterPro" id="IPR036162">
    <property type="entry name" value="Resolvase-like_N_sf"/>
</dbReference>
<comment type="caution">
    <text evidence="3">The sequence shown here is derived from an EMBL/GenBank/DDBJ whole genome shotgun (WGS) entry which is preliminary data.</text>
</comment>
<dbReference type="PATRIC" id="fig|927661.3.peg.1052"/>
<dbReference type="SMART" id="SM00857">
    <property type="entry name" value="Resolvase"/>
    <property type="match status" value="1"/>
</dbReference>
<keyword evidence="4" id="KW-1185">Reference proteome</keyword>
<feature type="domain" description="Resolvase/invertase-type recombinase catalytic" evidence="1">
    <location>
        <begin position="2"/>
        <end position="150"/>
    </location>
</feature>
<dbReference type="RefSeq" id="WP_035848771.1">
    <property type="nucleotide sequence ID" value="NZ_KK073874.1"/>
</dbReference>
<dbReference type="Proteomes" id="UP000021053">
    <property type="component" value="Unassembled WGS sequence"/>
</dbReference>